<keyword evidence="2" id="KW-1185">Reference proteome</keyword>
<dbReference type="AlphaFoldDB" id="A0A0D2L612"/>
<accession>A0A0D2L612</accession>
<protein>
    <submittedName>
        <fullName evidence="1">Uncharacterized protein</fullName>
    </submittedName>
</protein>
<sequence>MSPSSALVGPPPKICFSPYVGNALSLVNSGLASGKSRSSVVPSEFHGPHSHRTRRRSLEFLSSRGDAVRSRLCFTLGT</sequence>
<dbReference type="EMBL" id="KN817551">
    <property type="protein sequence ID" value="KJA22307.1"/>
    <property type="molecule type" value="Genomic_DNA"/>
</dbReference>
<name>A0A0D2L612_HYPSF</name>
<evidence type="ECO:0000313" key="2">
    <source>
        <dbReference type="Proteomes" id="UP000054270"/>
    </source>
</evidence>
<evidence type="ECO:0000313" key="1">
    <source>
        <dbReference type="EMBL" id="KJA22307.1"/>
    </source>
</evidence>
<gene>
    <name evidence="1" type="ORF">HYPSUDRAFT_67170</name>
</gene>
<organism evidence="1 2">
    <name type="scientific">Hypholoma sublateritium (strain FD-334 SS-4)</name>
    <dbReference type="NCBI Taxonomy" id="945553"/>
    <lineage>
        <taxon>Eukaryota</taxon>
        <taxon>Fungi</taxon>
        <taxon>Dikarya</taxon>
        <taxon>Basidiomycota</taxon>
        <taxon>Agaricomycotina</taxon>
        <taxon>Agaricomycetes</taxon>
        <taxon>Agaricomycetidae</taxon>
        <taxon>Agaricales</taxon>
        <taxon>Agaricineae</taxon>
        <taxon>Strophariaceae</taxon>
        <taxon>Hypholoma</taxon>
    </lineage>
</organism>
<reference evidence="2" key="1">
    <citation type="submission" date="2014-04" db="EMBL/GenBank/DDBJ databases">
        <title>Evolutionary Origins and Diversification of the Mycorrhizal Mutualists.</title>
        <authorList>
            <consortium name="DOE Joint Genome Institute"/>
            <consortium name="Mycorrhizal Genomics Consortium"/>
            <person name="Kohler A."/>
            <person name="Kuo A."/>
            <person name="Nagy L.G."/>
            <person name="Floudas D."/>
            <person name="Copeland A."/>
            <person name="Barry K.W."/>
            <person name="Cichocki N."/>
            <person name="Veneault-Fourrey C."/>
            <person name="LaButti K."/>
            <person name="Lindquist E.A."/>
            <person name="Lipzen A."/>
            <person name="Lundell T."/>
            <person name="Morin E."/>
            <person name="Murat C."/>
            <person name="Riley R."/>
            <person name="Ohm R."/>
            <person name="Sun H."/>
            <person name="Tunlid A."/>
            <person name="Henrissat B."/>
            <person name="Grigoriev I.V."/>
            <person name="Hibbett D.S."/>
            <person name="Martin F."/>
        </authorList>
    </citation>
    <scope>NUCLEOTIDE SEQUENCE [LARGE SCALE GENOMIC DNA]</scope>
    <source>
        <strain evidence="2">FD-334 SS-4</strain>
    </source>
</reference>
<proteinExistence type="predicted"/>
<dbReference type="Proteomes" id="UP000054270">
    <property type="component" value="Unassembled WGS sequence"/>
</dbReference>